<evidence type="ECO:0000313" key="2">
    <source>
        <dbReference type="Proteomes" id="UP000827976"/>
    </source>
</evidence>
<keyword evidence="2" id="KW-1185">Reference proteome</keyword>
<name>A0ACB7V3A6_DIOAL</name>
<sequence>MVKVEGPAIGIDLGTTYSRVAVWQHGRVEIITNDQGKRITPSYVAFTDTNRLVGDAAKNQVVGNPENTIFDAKRLIGRRYNDPSVQANMKLWPFKVMEGTGENPMIAVRYKGEERQFTPEEISSMVLMKMKMFAESYLGTAITNAVVTVPAYFNDSQRQATKDAGVIAGLNVMRIINEPTAAAIAYSLDKEGSSSDEKNVLIFDLGGGTLDVSLLTIRAGILEVKATAGDTNLGGEDFDNSMVTHFVDEIKRENNQMDISDCTRAMSRLRTSCEEAKRKLSSATKTTIKIDSLYQDKDFCSTITRAKYEDLNKDLFQKCMESVRRCLRNAKMYKQRVDDVVLVGGSTRTPRVQQMLQNLFNGKELCKTINPDEAVVYGAAVQAAILSGEGDKKLQGLQLIDVTPLSLRLGSSHGRTTALIPRSTTIPAKKEQVLPSSKNNKFKVFRKVYEGEGRRAKDNNLLGRFKFKLSGPAPAPQGALKVNGCFNIDTNGILDVSAENVTRVENSIILINNKGRLSKEEIEKMAQAAQVYEAEDEELKKTIG</sequence>
<keyword evidence="1" id="KW-0346">Stress response</keyword>
<proteinExistence type="predicted"/>
<protein>
    <submittedName>
        <fullName evidence="1">Heat shock protein 70 family protein</fullName>
    </submittedName>
</protein>
<comment type="caution">
    <text evidence="1">The sequence shown here is derived from an EMBL/GenBank/DDBJ whole genome shotgun (WGS) entry which is preliminary data.</text>
</comment>
<dbReference type="EMBL" id="CM037022">
    <property type="protein sequence ID" value="KAH7667826.1"/>
    <property type="molecule type" value="Genomic_DNA"/>
</dbReference>
<evidence type="ECO:0000313" key="1">
    <source>
        <dbReference type="EMBL" id="KAH7667826.1"/>
    </source>
</evidence>
<reference evidence="2" key="1">
    <citation type="journal article" date="2022" name="Nat. Commun.">
        <title>Chromosome evolution and the genetic basis of agronomically important traits in greater yam.</title>
        <authorList>
            <person name="Bredeson J.V."/>
            <person name="Lyons J.B."/>
            <person name="Oniyinde I.O."/>
            <person name="Okereke N.R."/>
            <person name="Kolade O."/>
            <person name="Nnabue I."/>
            <person name="Nwadili C.O."/>
            <person name="Hribova E."/>
            <person name="Parker M."/>
            <person name="Nwogha J."/>
            <person name="Shu S."/>
            <person name="Carlson J."/>
            <person name="Kariba R."/>
            <person name="Muthemba S."/>
            <person name="Knop K."/>
            <person name="Barton G.J."/>
            <person name="Sherwood A.V."/>
            <person name="Lopez-Montes A."/>
            <person name="Asiedu R."/>
            <person name="Jamnadass R."/>
            <person name="Muchugi A."/>
            <person name="Goodstein D."/>
            <person name="Egesi C.N."/>
            <person name="Featherston J."/>
            <person name="Asfaw A."/>
            <person name="Simpson G.G."/>
            <person name="Dolezel J."/>
            <person name="Hendre P.S."/>
            <person name="Van Deynze A."/>
            <person name="Kumar P.L."/>
            <person name="Obidiegwu J.E."/>
            <person name="Bhattacharjee R."/>
            <person name="Rokhsar D.S."/>
        </authorList>
    </citation>
    <scope>NUCLEOTIDE SEQUENCE [LARGE SCALE GENOMIC DNA]</scope>
    <source>
        <strain evidence="2">cv. TDa95/00328</strain>
    </source>
</reference>
<accession>A0ACB7V3A6</accession>
<gene>
    <name evidence="1" type="ORF">IHE45_12G086000</name>
</gene>
<dbReference type="Proteomes" id="UP000827976">
    <property type="component" value="Chromosome 12"/>
</dbReference>
<organism evidence="1 2">
    <name type="scientific">Dioscorea alata</name>
    <name type="common">Purple yam</name>
    <dbReference type="NCBI Taxonomy" id="55571"/>
    <lineage>
        <taxon>Eukaryota</taxon>
        <taxon>Viridiplantae</taxon>
        <taxon>Streptophyta</taxon>
        <taxon>Embryophyta</taxon>
        <taxon>Tracheophyta</taxon>
        <taxon>Spermatophyta</taxon>
        <taxon>Magnoliopsida</taxon>
        <taxon>Liliopsida</taxon>
        <taxon>Dioscoreales</taxon>
        <taxon>Dioscoreaceae</taxon>
        <taxon>Dioscorea</taxon>
    </lineage>
</organism>